<dbReference type="FunFam" id="3.30.60.20:FF:000006">
    <property type="entry name" value="Protein kinase C"/>
    <property type="match status" value="1"/>
</dbReference>
<dbReference type="Proteomes" id="UP000007266">
    <property type="component" value="Linkage group 3"/>
</dbReference>
<feature type="domain" description="Phorbol-ester/DAG-type" evidence="3">
    <location>
        <begin position="38"/>
        <end position="88"/>
    </location>
</feature>
<evidence type="ECO:0000256" key="2">
    <source>
        <dbReference type="ARBA" id="ARBA00022833"/>
    </source>
</evidence>
<organism evidence="4 5">
    <name type="scientific">Tribolium castaneum</name>
    <name type="common">Red flour beetle</name>
    <dbReference type="NCBI Taxonomy" id="7070"/>
    <lineage>
        <taxon>Eukaryota</taxon>
        <taxon>Metazoa</taxon>
        <taxon>Ecdysozoa</taxon>
        <taxon>Arthropoda</taxon>
        <taxon>Hexapoda</taxon>
        <taxon>Insecta</taxon>
        <taxon>Pterygota</taxon>
        <taxon>Neoptera</taxon>
        <taxon>Endopterygota</taxon>
        <taxon>Coleoptera</taxon>
        <taxon>Polyphaga</taxon>
        <taxon>Cucujiformia</taxon>
        <taxon>Tenebrionidae</taxon>
        <taxon>Tenebrionidae incertae sedis</taxon>
        <taxon>Tribolium</taxon>
    </lineage>
</organism>
<evidence type="ECO:0000259" key="3">
    <source>
        <dbReference type="PROSITE" id="PS50081"/>
    </source>
</evidence>
<dbReference type="GO" id="GO:0016020">
    <property type="term" value="C:membrane"/>
    <property type="evidence" value="ECO:0007669"/>
    <property type="project" value="UniProtKB-SubCell"/>
</dbReference>
<dbReference type="PROSITE" id="PS00479">
    <property type="entry name" value="ZF_DAG_PE_1"/>
    <property type="match status" value="1"/>
</dbReference>
<dbReference type="InterPro" id="IPR020454">
    <property type="entry name" value="DAG/PE-bd"/>
</dbReference>
<protein>
    <submittedName>
        <fullName evidence="4">Protein kinase C, brain isozyme-like Protein</fullName>
    </submittedName>
</protein>
<dbReference type="SMART" id="SM00109">
    <property type="entry name" value="C1"/>
    <property type="match status" value="2"/>
</dbReference>
<gene>
    <name evidence="4" type="primary">AUGUSTUS-3.0.2_32365</name>
    <name evidence="4" type="ORF">TcasGA2_TC032365</name>
</gene>
<keyword evidence="4" id="KW-0808">Transferase</keyword>
<reference evidence="4 5" key="1">
    <citation type="journal article" date="2008" name="Nature">
        <title>The genome of the model beetle and pest Tribolium castaneum.</title>
        <authorList>
            <consortium name="Tribolium Genome Sequencing Consortium"/>
            <person name="Richards S."/>
            <person name="Gibbs R.A."/>
            <person name="Weinstock G.M."/>
            <person name="Brown S.J."/>
            <person name="Denell R."/>
            <person name="Beeman R.W."/>
            <person name="Gibbs R."/>
            <person name="Beeman R.W."/>
            <person name="Brown S.J."/>
            <person name="Bucher G."/>
            <person name="Friedrich M."/>
            <person name="Grimmelikhuijzen C.J."/>
            <person name="Klingler M."/>
            <person name="Lorenzen M."/>
            <person name="Richards S."/>
            <person name="Roth S."/>
            <person name="Schroder R."/>
            <person name="Tautz D."/>
            <person name="Zdobnov E.M."/>
            <person name="Muzny D."/>
            <person name="Gibbs R.A."/>
            <person name="Weinstock G.M."/>
            <person name="Attaway T."/>
            <person name="Bell S."/>
            <person name="Buhay C.J."/>
            <person name="Chandrabose M.N."/>
            <person name="Chavez D."/>
            <person name="Clerk-Blankenburg K.P."/>
            <person name="Cree A."/>
            <person name="Dao M."/>
            <person name="Davis C."/>
            <person name="Chacko J."/>
            <person name="Dinh H."/>
            <person name="Dugan-Rocha S."/>
            <person name="Fowler G."/>
            <person name="Garner T.T."/>
            <person name="Garnes J."/>
            <person name="Gnirke A."/>
            <person name="Hawes A."/>
            <person name="Hernandez J."/>
            <person name="Hines S."/>
            <person name="Holder M."/>
            <person name="Hume J."/>
            <person name="Jhangiani S.N."/>
            <person name="Joshi V."/>
            <person name="Khan Z.M."/>
            <person name="Jackson L."/>
            <person name="Kovar C."/>
            <person name="Kowis A."/>
            <person name="Lee S."/>
            <person name="Lewis L.R."/>
            <person name="Margolis J."/>
            <person name="Morgan M."/>
            <person name="Nazareth L.V."/>
            <person name="Nguyen N."/>
            <person name="Okwuonu G."/>
            <person name="Parker D."/>
            <person name="Richards S."/>
            <person name="Ruiz S.J."/>
            <person name="Santibanez J."/>
            <person name="Savard J."/>
            <person name="Scherer S.E."/>
            <person name="Schneider B."/>
            <person name="Sodergren E."/>
            <person name="Tautz D."/>
            <person name="Vattahil S."/>
            <person name="Villasana D."/>
            <person name="White C.S."/>
            <person name="Wright R."/>
            <person name="Park Y."/>
            <person name="Beeman R.W."/>
            <person name="Lord J."/>
            <person name="Oppert B."/>
            <person name="Lorenzen M."/>
            <person name="Brown S."/>
            <person name="Wang L."/>
            <person name="Savard J."/>
            <person name="Tautz D."/>
            <person name="Richards S."/>
            <person name="Weinstock G."/>
            <person name="Gibbs R.A."/>
            <person name="Liu Y."/>
            <person name="Worley K."/>
            <person name="Weinstock G."/>
            <person name="Elsik C.G."/>
            <person name="Reese J.T."/>
            <person name="Elhaik E."/>
            <person name="Landan G."/>
            <person name="Graur D."/>
            <person name="Arensburger P."/>
            <person name="Atkinson P."/>
            <person name="Beeman R.W."/>
            <person name="Beidler J."/>
            <person name="Brown S.J."/>
            <person name="Demuth J.P."/>
            <person name="Drury D.W."/>
            <person name="Du Y.Z."/>
            <person name="Fujiwara H."/>
            <person name="Lorenzen M."/>
            <person name="Maselli V."/>
            <person name="Osanai M."/>
            <person name="Park Y."/>
            <person name="Robertson H.M."/>
            <person name="Tu Z."/>
            <person name="Wang J.J."/>
            <person name="Wang S."/>
            <person name="Richards S."/>
            <person name="Song H."/>
            <person name="Zhang L."/>
            <person name="Sodergren E."/>
            <person name="Werner D."/>
            <person name="Stanke M."/>
            <person name="Morgenstern B."/>
            <person name="Solovyev V."/>
            <person name="Kosarev P."/>
            <person name="Brown G."/>
            <person name="Chen H.C."/>
            <person name="Ermolaeva O."/>
            <person name="Hlavina W."/>
            <person name="Kapustin Y."/>
            <person name="Kiryutin B."/>
            <person name="Kitts P."/>
            <person name="Maglott D."/>
            <person name="Pruitt K."/>
            <person name="Sapojnikov V."/>
            <person name="Souvorov A."/>
            <person name="Mackey A.J."/>
            <person name="Waterhouse R.M."/>
            <person name="Wyder S."/>
            <person name="Zdobnov E.M."/>
            <person name="Zdobnov E.M."/>
            <person name="Wyder S."/>
            <person name="Kriventseva E.V."/>
            <person name="Kadowaki T."/>
            <person name="Bork P."/>
            <person name="Aranda M."/>
            <person name="Bao R."/>
            <person name="Beermann A."/>
            <person name="Berns N."/>
            <person name="Bolognesi R."/>
            <person name="Bonneton F."/>
            <person name="Bopp D."/>
            <person name="Brown S.J."/>
            <person name="Bucher G."/>
            <person name="Butts T."/>
            <person name="Chaumot A."/>
            <person name="Denell R.E."/>
            <person name="Ferrier D.E."/>
            <person name="Friedrich M."/>
            <person name="Gordon C.M."/>
            <person name="Jindra M."/>
            <person name="Klingler M."/>
            <person name="Lan Q."/>
            <person name="Lattorff H.M."/>
            <person name="Laudet V."/>
            <person name="von Levetsow C."/>
            <person name="Liu Z."/>
            <person name="Lutz R."/>
            <person name="Lynch J.A."/>
            <person name="da Fonseca R.N."/>
            <person name="Posnien N."/>
            <person name="Reuter R."/>
            <person name="Roth S."/>
            <person name="Savard J."/>
            <person name="Schinko J.B."/>
            <person name="Schmitt C."/>
            <person name="Schoppmeier M."/>
            <person name="Schroder R."/>
            <person name="Shippy T.D."/>
            <person name="Simonnet F."/>
            <person name="Marques-Souza H."/>
            <person name="Tautz D."/>
            <person name="Tomoyasu Y."/>
            <person name="Trauner J."/>
            <person name="Van der Zee M."/>
            <person name="Vervoort M."/>
            <person name="Wittkopp N."/>
            <person name="Wimmer E.A."/>
            <person name="Yang X."/>
            <person name="Jones A.K."/>
            <person name="Sattelle D.B."/>
            <person name="Ebert P.R."/>
            <person name="Nelson D."/>
            <person name="Scott J.G."/>
            <person name="Beeman R.W."/>
            <person name="Muthukrishnan S."/>
            <person name="Kramer K.J."/>
            <person name="Arakane Y."/>
            <person name="Beeman R.W."/>
            <person name="Zhu Q."/>
            <person name="Hogenkamp D."/>
            <person name="Dixit R."/>
            <person name="Oppert B."/>
            <person name="Jiang H."/>
            <person name="Zou Z."/>
            <person name="Marshall J."/>
            <person name="Elpidina E."/>
            <person name="Vinokurov K."/>
            <person name="Oppert C."/>
            <person name="Zou Z."/>
            <person name="Evans J."/>
            <person name="Lu Z."/>
            <person name="Zhao P."/>
            <person name="Sumathipala N."/>
            <person name="Altincicek B."/>
            <person name="Vilcinskas A."/>
            <person name="Williams M."/>
            <person name="Hultmark D."/>
            <person name="Hetru C."/>
            <person name="Jiang H."/>
            <person name="Grimmelikhuijzen C.J."/>
            <person name="Hauser F."/>
            <person name="Cazzamali G."/>
            <person name="Williamson M."/>
            <person name="Park Y."/>
            <person name="Li B."/>
            <person name="Tanaka Y."/>
            <person name="Predel R."/>
            <person name="Neupert S."/>
            <person name="Schachtner J."/>
            <person name="Verleyen P."/>
            <person name="Raible F."/>
            <person name="Bork P."/>
            <person name="Friedrich M."/>
            <person name="Walden K.K."/>
            <person name="Robertson H.M."/>
            <person name="Angeli S."/>
            <person name="Foret S."/>
            <person name="Bucher G."/>
            <person name="Schuetz S."/>
            <person name="Maleszka R."/>
            <person name="Wimmer E.A."/>
            <person name="Beeman R.W."/>
            <person name="Lorenzen M."/>
            <person name="Tomoyasu Y."/>
            <person name="Miller S.C."/>
            <person name="Grossmann D."/>
            <person name="Bucher G."/>
        </authorList>
    </citation>
    <scope>NUCLEOTIDE SEQUENCE [LARGE SCALE GENOMIC DNA]</scope>
    <source>
        <strain evidence="4 5">Georgia GA2</strain>
    </source>
</reference>
<proteinExistence type="predicted"/>
<dbReference type="GO" id="GO:0008270">
    <property type="term" value="F:zinc ion binding"/>
    <property type="evidence" value="ECO:0007669"/>
    <property type="project" value="UniProtKB-KW"/>
</dbReference>
<dbReference type="GO" id="GO:0004674">
    <property type="term" value="F:protein serine/threonine kinase activity"/>
    <property type="evidence" value="ECO:0007669"/>
    <property type="project" value="UniProtKB-KW"/>
</dbReference>
<dbReference type="InterPro" id="IPR002219">
    <property type="entry name" value="PKC_DAG/PE"/>
</dbReference>
<evidence type="ECO:0000313" key="4">
    <source>
        <dbReference type="EMBL" id="KYB28811.1"/>
    </source>
</evidence>
<reference evidence="4 5" key="2">
    <citation type="journal article" date="2010" name="Nucleic Acids Res.">
        <title>BeetleBase in 2010: revisions to provide comprehensive genomic information for Tribolium castaneum.</title>
        <authorList>
            <person name="Kim H.S."/>
            <person name="Murphy T."/>
            <person name="Xia J."/>
            <person name="Caragea D."/>
            <person name="Park Y."/>
            <person name="Beeman R.W."/>
            <person name="Lorenzen M.D."/>
            <person name="Butcher S."/>
            <person name="Manak J.R."/>
            <person name="Brown S.J."/>
        </authorList>
    </citation>
    <scope>GENOME REANNOTATION</scope>
    <source>
        <strain evidence="4 5">Georgia GA2</strain>
    </source>
</reference>
<keyword evidence="5" id="KW-1185">Reference proteome</keyword>
<keyword evidence="1" id="KW-0479">Metal-binding</keyword>
<dbReference type="CDD" id="cd20833">
    <property type="entry name" value="C1_cPKC_rpt1"/>
    <property type="match status" value="1"/>
</dbReference>
<accession>A0A139WLV6</accession>
<feature type="domain" description="Phorbol-ester/DAG-type" evidence="3">
    <location>
        <begin position="103"/>
        <end position="154"/>
    </location>
</feature>
<dbReference type="GO" id="GO:0005737">
    <property type="term" value="C:cytoplasm"/>
    <property type="evidence" value="ECO:0007669"/>
    <property type="project" value="UniProtKB-SubCell"/>
</dbReference>
<dbReference type="SUPFAM" id="SSF57889">
    <property type="entry name" value="Cysteine-rich domain"/>
    <property type="match status" value="2"/>
</dbReference>
<dbReference type="PANTHER" id="PTHR22968">
    <property type="entry name" value="PROTEIN KINASE C, MU"/>
    <property type="match status" value="1"/>
</dbReference>
<name>A0A139WLV6_TRICA</name>
<evidence type="ECO:0000313" key="5">
    <source>
        <dbReference type="Proteomes" id="UP000007266"/>
    </source>
</evidence>
<dbReference type="PANTHER" id="PTHR22968:SF14">
    <property type="entry name" value="PROTEIN KINASE C"/>
    <property type="match status" value="1"/>
</dbReference>
<dbReference type="Pfam" id="PF00130">
    <property type="entry name" value="C1_1"/>
    <property type="match status" value="2"/>
</dbReference>
<dbReference type="Gene3D" id="3.30.60.20">
    <property type="match status" value="2"/>
</dbReference>
<dbReference type="PRINTS" id="PR00008">
    <property type="entry name" value="DAGPEDOMAIN"/>
</dbReference>
<sequence>MAEEDLNEEGSDLNTKFGLRLRGRKGALKKKNVYNIKGHRFMPRFFKQPTFCSHCKDFIWGFGKQGYQCQVCSFVVHKRCHEYVTFTCPGADKGADSDDTRTRHNFKTHTYSSPTFCDHCGSLLYGVIHQGMKCTGNYERLRPKNLTSAKTKACMCCIFIAWIFVTPHELTQT</sequence>
<evidence type="ECO:0000256" key="1">
    <source>
        <dbReference type="ARBA" id="ARBA00022723"/>
    </source>
</evidence>
<dbReference type="PROSITE" id="PS50081">
    <property type="entry name" value="ZF_DAG_PE_2"/>
    <property type="match status" value="2"/>
</dbReference>
<dbReference type="AlphaFoldDB" id="A0A139WLV6"/>
<keyword evidence="2" id="KW-0862">Zinc</keyword>
<dbReference type="OMA" id="RCQEKAT"/>
<dbReference type="EMBL" id="KQ971320">
    <property type="protein sequence ID" value="KYB28811.1"/>
    <property type="molecule type" value="Genomic_DNA"/>
</dbReference>
<keyword evidence="4" id="KW-0418">Kinase</keyword>
<dbReference type="InterPro" id="IPR046349">
    <property type="entry name" value="C1-like_sf"/>
</dbReference>